<evidence type="ECO:0000313" key="6">
    <source>
        <dbReference type="EMBL" id="QJR13459.1"/>
    </source>
</evidence>
<evidence type="ECO:0000256" key="1">
    <source>
        <dbReference type="ARBA" id="ARBA00022679"/>
    </source>
</evidence>
<dbReference type="GO" id="GO:0000155">
    <property type="term" value="F:phosphorelay sensor kinase activity"/>
    <property type="evidence" value="ECO:0007669"/>
    <property type="project" value="InterPro"/>
</dbReference>
<dbReference type="PROSITE" id="PS50109">
    <property type="entry name" value="HIS_KIN"/>
    <property type="match status" value="1"/>
</dbReference>
<dbReference type="Pfam" id="PF02518">
    <property type="entry name" value="HATPase_c"/>
    <property type="match status" value="1"/>
</dbReference>
<dbReference type="CDD" id="cd16917">
    <property type="entry name" value="HATPase_UhpB-NarQ-NarX-like"/>
    <property type="match status" value="1"/>
</dbReference>
<feature type="transmembrane region" description="Helical" evidence="4">
    <location>
        <begin position="196"/>
        <end position="217"/>
    </location>
</feature>
<dbReference type="AlphaFoldDB" id="A0A6M4H1S9"/>
<evidence type="ECO:0000256" key="2">
    <source>
        <dbReference type="ARBA" id="ARBA00022777"/>
    </source>
</evidence>
<keyword evidence="3" id="KW-0902">Two-component regulatory system</keyword>
<sequence length="464" mass="51764">MALPEEQRAAPSAPPPVLPLKYWFPLLVALLVTGAILFVSEMSYRTFSQTRGEITQAMAFQARLMELEKTIYEAQAAQRGFLLSHRPEYMDAVKASIAASRPVREQLRDLLPDKPTRERLADLNELVTLKISDLELSLERATGGDMEGAREFVESDKARDLAAKLRVSFGTVQRAATEIVHQRTQRWEEAMESSRTGLLAVVALNATLIALLALLLIRDTRRARMIEYVHLTMADKMKREVADRTAQLSSLSEFLQTQAEMEKARLARELHDELGGILTPAKMDVNWLEGRLGDDKEVATRLERLTRLLDSGIDVKRRIIENLRPSLLDHLGLAAAVKWHVDETCKSANLDCHMQITDALERLPPDVEIALYRVVQESLTNVIRHAQAKRVDLLVERTPEGVIVELKDDGIGIADIEAAYRKSYGIGGNRQRLSGLGGIVDIKSGTGKGTQVRAFVPLARVQPS</sequence>
<keyword evidence="1" id="KW-0808">Transferase</keyword>
<dbReference type="PANTHER" id="PTHR24421">
    <property type="entry name" value="NITRATE/NITRITE SENSOR PROTEIN NARX-RELATED"/>
    <property type="match status" value="1"/>
</dbReference>
<keyword evidence="2" id="KW-0418">Kinase</keyword>
<dbReference type="Pfam" id="PF05227">
    <property type="entry name" value="CHASE3"/>
    <property type="match status" value="1"/>
</dbReference>
<dbReference type="FunCoup" id="A0A6M4H1S9">
    <property type="interactions" value="121"/>
</dbReference>
<dbReference type="InterPro" id="IPR011712">
    <property type="entry name" value="Sig_transdc_His_kin_sub3_dim/P"/>
</dbReference>
<feature type="domain" description="Histidine kinase" evidence="5">
    <location>
        <begin position="265"/>
        <end position="460"/>
    </location>
</feature>
<dbReference type="SMART" id="SM00387">
    <property type="entry name" value="HATPase_c"/>
    <property type="match status" value="1"/>
</dbReference>
<dbReference type="InterPro" id="IPR003594">
    <property type="entry name" value="HATPase_dom"/>
</dbReference>
<dbReference type="KEGG" id="upl:DSM104440_00243"/>
<organism evidence="6 7">
    <name type="scientific">Usitatibacter palustris</name>
    <dbReference type="NCBI Taxonomy" id="2732487"/>
    <lineage>
        <taxon>Bacteria</taxon>
        <taxon>Pseudomonadati</taxon>
        <taxon>Pseudomonadota</taxon>
        <taxon>Betaproteobacteria</taxon>
        <taxon>Nitrosomonadales</taxon>
        <taxon>Usitatibacteraceae</taxon>
        <taxon>Usitatibacter</taxon>
    </lineage>
</organism>
<dbReference type="InterPro" id="IPR036890">
    <property type="entry name" value="HATPase_C_sf"/>
</dbReference>
<dbReference type="EMBL" id="CP053073">
    <property type="protein sequence ID" value="QJR13459.1"/>
    <property type="molecule type" value="Genomic_DNA"/>
</dbReference>
<keyword evidence="4" id="KW-0472">Membrane</keyword>
<dbReference type="SUPFAM" id="SSF55874">
    <property type="entry name" value="ATPase domain of HSP90 chaperone/DNA topoisomerase II/histidine kinase"/>
    <property type="match status" value="1"/>
</dbReference>
<keyword evidence="7" id="KW-1185">Reference proteome</keyword>
<dbReference type="GO" id="GO:0016020">
    <property type="term" value="C:membrane"/>
    <property type="evidence" value="ECO:0007669"/>
    <property type="project" value="InterPro"/>
</dbReference>
<dbReference type="GO" id="GO:0046983">
    <property type="term" value="F:protein dimerization activity"/>
    <property type="evidence" value="ECO:0007669"/>
    <property type="project" value="InterPro"/>
</dbReference>
<feature type="transmembrane region" description="Helical" evidence="4">
    <location>
        <begin position="20"/>
        <end position="39"/>
    </location>
</feature>
<proteinExistence type="predicted"/>
<keyword evidence="4" id="KW-0812">Transmembrane</keyword>
<evidence type="ECO:0000313" key="7">
    <source>
        <dbReference type="Proteomes" id="UP000503096"/>
    </source>
</evidence>
<dbReference type="Pfam" id="PF07730">
    <property type="entry name" value="HisKA_3"/>
    <property type="match status" value="1"/>
</dbReference>
<evidence type="ECO:0000256" key="4">
    <source>
        <dbReference type="SAM" id="Phobius"/>
    </source>
</evidence>
<dbReference type="Gene3D" id="1.20.5.1930">
    <property type="match status" value="1"/>
</dbReference>
<reference evidence="6 7" key="1">
    <citation type="submission" date="2020-04" db="EMBL/GenBank/DDBJ databases">
        <title>Usitatibacter rugosus gen. nov., sp. nov. and Usitatibacter palustris sp. nov., novel members of Usitatibacteraceae fam. nov. within the order Nitrosomonadales isolated from soil.</title>
        <authorList>
            <person name="Huber K.J."/>
            <person name="Neumann-Schaal M."/>
            <person name="Geppert A."/>
            <person name="Luckner M."/>
            <person name="Wanner G."/>
            <person name="Overmann J."/>
        </authorList>
    </citation>
    <scope>NUCLEOTIDE SEQUENCE [LARGE SCALE GENOMIC DNA]</scope>
    <source>
        <strain evidence="6 7">Swamp67</strain>
    </source>
</reference>
<dbReference type="Gene3D" id="3.30.565.10">
    <property type="entry name" value="Histidine kinase-like ATPase, C-terminal domain"/>
    <property type="match status" value="1"/>
</dbReference>
<protein>
    <recommendedName>
        <fullName evidence="5">Histidine kinase domain-containing protein</fullName>
    </recommendedName>
</protein>
<name>A0A6M4H1S9_9PROT</name>
<dbReference type="InterPro" id="IPR007891">
    <property type="entry name" value="CHASE3"/>
</dbReference>
<dbReference type="InParanoid" id="A0A6M4H1S9"/>
<gene>
    <name evidence="6" type="ORF">DSM104440_00243</name>
</gene>
<keyword evidence="4" id="KW-1133">Transmembrane helix</keyword>
<evidence type="ECO:0000259" key="5">
    <source>
        <dbReference type="PROSITE" id="PS50109"/>
    </source>
</evidence>
<dbReference type="RefSeq" id="WP_171160027.1">
    <property type="nucleotide sequence ID" value="NZ_CP053073.1"/>
</dbReference>
<dbReference type="InterPro" id="IPR005467">
    <property type="entry name" value="His_kinase_dom"/>
</dbReference>
<dbReference type="InterPro" id="IPR050482">
    <property type="entry name" value="Sensor_HK_TwoCompSys"/>
</dbReference>
<evidence type="ECO:0000256" key="3">
    <source>
        <dbReference type="ARBA" id="ARBA00023012"/>
    </source>
</evidence>
<dbReference type="Proteomes" id="UP000503096">
    <property type="component" value="Chromosome"/>
</dbReference>
<accession>A0A6M4H1S9</accession>